<dbReference type="Proteomes" id="UP000249794">
    <property type="component" value="Unassembled WGS sequence"/>
</dbReference>
<sequence length="289" mass="30920">MNLSIASFSKLGLGGLPLAVMAILLAPAAKAEYPCSFAGPGEIVVGSTEGGGGIASVLLCDTDPYYQDEPYEPESDGGSSYYDPEFAALEFQATAAFFGLQQQANLLQDPDYLRYLSGGWRLFPTSVSGETAPGEYCVASFFKASMNPDANDAPVMINLSGPGGDYEGALLTFASEAIPKPDTMQMIAVTLTQNNEPSVTVQAFNYSVPDLPFGVIALAVPTIEAALDGMEDVQSFDVAIDGRSVANTTWHSGLRVRDEFRRCLNGQPYLATDIDIVPERLKKHLVIRH</sequence>
<name>A0A2W4ZAD3_9CYAN</name>
<proteinExistence type="predicted"/>
<evidence type="ECO:0000313" key="2">
    <source>
        <dbReference type="Proteomes" id="UP000249794"/>
    </source>
</evidence>
<organism evidence="1 2">
    <name type="scientific">Phormidesmis priestleyi</name>
    <dbReference type="NCBI Taxonomy" id="268141"/>
    <lineage>
        <taxon>Bacteria</taxon>
        <taxon>Bacillati</taxon>
        <taxon>Cyanobacteriota</taxon>
        <taxon>Cyanophyceae</taxon>
        <taxon>Leptolyngbyales</taxon>
        <taxon>Leptolyngbyaceae</taxon>
        <taxon>Phormidesmis</taxon>
    </lineage>
</organism>
<dbReference type="AlphaFoldDB" id="A0A2W4ZAD3"/>
<reference evidence="1 2" key="2">
    <citation type="submission" date="2018-06" db="EMBL/GenBank/DDBJ databases">
        <title>Metagenomic assembly of (sub)arctic Cyanobacteria and their associated microbiome from non-axenic cultures.</title>
        <authorList>
            <person name="Baurain D."/>
        </authorList>
    </citation>
    <scope>NUCLEOTIDE SEQUENCE [LARGE SCALE GENOMIC DNA]</scope>
    <source>
        <strain evidence="1">ULC027bin1</strain>
    </source>
</reference>
<dbReference type="EMBL" id="QBMP01000103">
    <property type="protein sequence ID" value="PZO55205.1"/>
    <property type="molecule type" value="Genomic_DNA"/>
</dbReference>
<evidence type="ECO:0000313" key="1">
    <source>
        <dbReference type="EMBL" id="PZO55205.1"/>
    </source>
</evidence>
<reference evidence="2" key="1">
    <citation type="submission" date="2018-04" db="EMBL/GenBank/DDBJ databases">
        <authorList>
            <person name="Cornet L."/>
        </authorList>
    </citation>
    <scope>NUCLEOTIDE SEQUENCE [LARGE SCALE GENOMIC DNA]</scope>
</reference>
<comment type="caution">
    <text evidence="1">The sequence shown here is derived from an EMBL/GenBank/DDBJ whole genome shotgun (WGS) entry which is preliminary data.</text>
</comment>
<accession>A0A2W4ZAD3</accession>
<gene>
    <name evidence="1" type="ORF">DCF15_10980</name>
</gene>
<protein>
    <submittedName>
        <fullName evidence="1">Uncharacterized protein</fullName>
    </submittedName>
</protein>